<comment type="caution">
    <text evidence="3">The sequence shown here is derived from an EMBL/GenBank/DDBJ whole genome shotgun (WGS) entry which is preliminary data.</text>
</comment>
<keyword evidence="1" id="KW-0472">Membrane</keyword>
<keyword evidence="4" id="KW-1185">Reference proteome</keyword>
<keyword evidence="1" id="KW-0812">Transmembrane</keyword>
<organism evidence="3 4">
    <name type="scientific">Crepidotus variabilis</name>
    <dbReference type="NCBI Taxonomy" id="179855"/>
    <lineage>
        <taxon>Eukaryota</taxon>
        <taxon>Fungi</taxon>
        <taxon>Dikarya</taxon>
        <taxon>Basidiomycota</taxon>
        <taxon>Agaricomycotina</taxon>
        <taxon>Agaricomycetes</taxon>
        <taxon>Agaricomycetidae</taxon>
        <taxon>Agaricales</taxon>
        <taxon>Agaricineae</taxon>
        <taxon>Crepidotaceae</taxon>
        <taxon>Crepidotus</taxon>
    </lineage>
</organism>
<sequence>MRLAVDGLDLDPAKLGERQVETCFIVSGFTVVVWDILENVPAELRLYQEHPFRFPSIIYFSSRVFTLALFVRLVAISLNQSDSLIYTFHNTAITVDYPLFSPSAKTFIFLVVTQRGFTSLLFYLRVQTFYPSNLWIRGLFILALGGTMISCGLIFRMSGAISGIFDLLVFLAILWRLGRRPGSTHEVTSRFGWPLHSWTFWAPFRHNEVYQISDRLLQDSLLYLLLVIAIKLPQLIYLASSEDRTWHLPIQTSRTWLLDTLCLDIAISSVTSSRISRDMKLGLPGLLKGPTLSIDTSALSNLTFTAPPTQVKTSNEA</sequence>
<dbReference type="InterPro" id="IPR045340">
    <property type="entry name" value="DUF6533"/>
</dbReference>
<dbReference type="Proteomes" id="UP000807306">
    <property type="component" value="Unassembled WGS sequence"/>
</dbReference>
<evidence type="ECO:0000313" key="4">
    <source>
        <dbReference type="Proteomes" id="UP000807306"/>
    </source>
</evidence>
<name>A0A9P6JJ04_9AGAR</name>
<keyword evidence="1" id="KW-1133">Transmembrane helix</keyword>
<reference evidence="3" key="1">
    <citation type="submission" date="2020-11" db="EMBL/GenBank/DDBJ databases">
        <authorList>
            <consortium name="DOE Joint Genome Institute"/>
            <person name="Ahrendt S."/>
            <person name="Riley R."/>
            <person name="Andreopoulos W."/>
            <person name="Labutti K."/>
            <person name="Pangilinan J."/>
            <person name="Ruiz-Duenas F.J."/>
            <person name="Barrasa J.M."/>
            <person name="Sanchez-Garcia M."/>
            <person name="Camarero S."/>
            <person name="Miyauchi S."/>
            <person name="Serrano A."/>
            <person name="Linde D."/>
            <person name="Babiker R."/>
            <person name="Drula E."/>
            <person name="Ayuso-Fernandez I."/>
            <person name="Pacheco R."/>
            <person name="Padilla G."/>
            <person name="Ferreira P."/>
            <person name="Barriuso J."/>
            <person name="Kellner H."/>
            <person name="Castanera R."/>
            <person name="Alfaro M."/>
            <person name="Ramirez L."/>
            <person name="Pisabarro A.G."/>
            <person name="Kuo A."/>
            <person name="Tritt A."/>
            <person name="Lipzen A."/>
            <person name="He G."/>
            <person name="Yan M."/>
            <person name="Ng V."/>
            <person name="Cullen D."/>
            <person name="Martin F."/>
            <person name="Rosso M.-N."/>
            <person name="Henrissat B."/>
            <person name="Hibbett D."/>
            <person name="Martinez A.T."/>
            <person name="Grigoriev I.V."/>
        </authorList>
    </citation>
    <scope>NUCLEOTIDE SEQUENCE</scope>
    <source>
        <strain evidence="3">CBS 506.95</strain>
    </source>
</reference>
<feature type="transmembrane region" description="Helical" evidence="1">
    <location>
        <begin position="161"/>
        <end position="178"/>
    </location>
</feature>
<dbReference type="AlphaFoldDB" id="A0A9P6JJ04"/>
<dbReference type="Pfam" id="PF20151">
    <property type="entry name" value="DUF6533"/>
    <property type="match status" value="1"/>
</dbReference>
<feature type="transmembrane region" description="Helical" evidence="1">
    <location>
        <begin position="136"/>
        <end position="155"/>
    </location>
</feature>
<evidence type="ECO:0000259" key="2">
    <source>
        <dbReference type="Pfam" id="PF20151"/>
    </source>
</evidence>
<dbReference type="OrthoDB" id="3038990at2759"/>
<evidence type="ECO:0000256" key="1">
    <source>
        <dbReference type="SAM" id="Phobius"/>
    </source>
</evidence>
<protein>
    <recommendedName>
        <fullName evidence="2">DUF6533 domain-containing protein</fullName>
    </recommendedName>
</protein>
<gene>
    <name evidence="3" type="ORF">CPB83DRAFT_911283</name>
</gene>
<proteinExistence type="predicted"/>
<evidence type="ECO:0000313" key="3">
    <source>
        <dbReference type="EMBL" id="KAF9522530.1"/>
    </source>
</evidence>
<accession>A0A9P6JJ04</accession>
<dbReference type="EMBL" id="MU157942">
    <property type="protein sequence ID" value="KAF9522530.1"/>
    <property type="molecule type" value="Genomic_DNA"/>
</dbReference>
<feature type="transmembrane region" description="Helical" evidence="1">
    <location>
        <begin position="57"/>
        <end position="76"/>
    </location>
</feature>
<feature type="domain" description="DUF6533" evidence="2">
    <location>
        <begin position="23"/>
        <end position="68"/>
    </location>
</feature>